<dbReference type="RefSeq" id="WP_063223023.1">
    <property type="nucleotide sequence ID" value="NZ_JAEHBS010000001.1"/>
</dbReference>
<comment type="caution">
    <text evidence="2">The sequence shown here is derived from an EMBL/GenBank/DDBJ whole genome shotgun (WGS) entry which is preliminary data.</text>
</comment>
<name>A0A164F5P3_BACCE</name>
<feature type="transmembrane region" description="Helical" evidence="1">
    <location>
        <begin position="39"/>
        <end position="57"/>
    </location>
</feature>
<keyword evidence="1" id="KW-1133">Transmembrane helix</keyword>
<dbReference type="Proteomes" id="UP000076501">
    <property type="component" value="Unassembled WGS sequence"/>
</dbReference>
<dbReference type="EMBL" id="LJKA01000042">
    <property type="protein sequence ID" value="KZD34630.1"/>
    <property type="molecule type" value="Genomic_DNA"/>
</dbReference>
<reference evidence="2 3" key="1">
    <citation type="submission" date="2015-09" db="EMBL/GenBank/DDBJ databases">
        <title>Bacillus cereus food isolates.</title>
        <authorList>
            <person name="Boekhorst J."/>
        </authorList>
    </citation>
    <scope>NUCLEOTIDE SEQUENCE [LARGE SCALE GENOMIC DNA]</scope>
    <source>
        <strain evidence="2 3">B4082</strain>
    </source>
</reference>
<gene>
    <name evidence="2" type="ORF">B4082_2924</name>
</gene>
<proteinExistence type="predicted"/>
<protein>
    <recommendedName>
        <fullName evidence="4">Permease</fullName>
    </recommendedName>
</protein>
<evidence type="ECO:0008006" key="4">
    <source>
        <dbReference type="Google" id="ProtNLM"/>
    </source>
</evidence>
<organism evidence="2 3">
    <name type="scientific">Bacillus cereus</name>
    <dbReference type="NCBI Taxonomy" id="1396"/>
    <lineage>
        <taxon>Bacteria</taxon>
        <taxon>Bacillati</taxon>
        <taxon>Bacillota</taxon>
        <taxon>Bacilli</taxon>
        <taxon>Bacillales</taxon>
        <taxon>Bacillaceae</taxon>
        <taxon>Bacillus</taxon>
        <taxon>Bacillus cereus group</taxon>
    </lineage>
</organism>
<feature type="transmembrane region" description="Helical" evidence="1">
    <location>
        <begin position="7"/>
        <end position="27"/>
    </location>
</feature>
<accession>A0A164F5P3</accession>
<keyword evidence="1" id="KW-0812">Transmembrane</keyword>
<evidence type="ECO:0000313" key="2">
    <source>
        <dbReference type="EMBL" id="KZD34630.1"/>
    </source>
</evidence>
<evidence type="ECO:0000313" key="3">
    <source>
        <dbReference type="Proteomes" id="UP000076501"/>
    </source>
</evidence>
<sequence>MRSTDKLNYTFLVIILIVAINYLLLPIFDMNIAGFLPRLIHVVTTYILPWIFLYWLIRLVKAIESK</sequence>
<dbReference type="PATRIC" id="fig|1396.539.peg.291"/>
<evidence type="ECO:0000256" key="1">
    <source>
        <dbReference type="SAM" id="Phobius"/>
    </source>
</evidence>
<dbReference type="AlphaFoldDB" id="A0A164F5P3"/>
<keyword evidence="1" id="KW-0472">Membrane</keyword>